<keyword evidence="2" id="KW-0539">Nucleus</keyword>
<dbReference type="GO" id="GO:0016491">
    <property type="term" value="F:oxidoreductase activity"/>
    <property type="evidence" value="ECO:0007669"/>
    <property type="project" value="UniProtKB-KW"/>
</dbReference>
<dbReference type="Gene3D" id="3.40.50.720">
    <property type="entry name" value="NAD(P)-binding Rossmann-like Domain"/>
    <property type="match status" value="1"/>
</dbReference>
<dbReference type="AlphaFoldDB" id="W7NGZ2"/>
<dbReference type="PRINTS" id="PR00081">
    <property type="entry name" value="GDHRDH"/>
</dbReference>
<dbReference type="VEuPathDB" id="FungiDB:FVEG_17582"/>
<dbReference type="InterPro" id="IPR001138">
    <property type="entry name" value="Zn2Cys6_DnaBD"/>
</dbReference>
<proteinExistence type="predicted"/>
<dbReference type="InterPro" id="IPR036864">
    <property type="entry name" value="Zn2-C6_fun-type_DNA-bd_sf"/>
</dbReference>
<keyword evidence="1" id="KW-0560">Oxidoreductase</keyword>
<keyword evidence="5" id="KW-1185">Reference proteome</keyword>
<dbReference type="Proteomes" id="UP000009096">
    <property type="component" value="Chromosome 10"/>
</dbReference>
<sequence length="275" mass="30259">MRSEQACKARKKQKRRCDKALPECSLCKRTQRLCEYGIATDSQPTASDWSMMQARLTELENRLANSPRATEQHILSPPISGPLLEQGSTPGATFCDSIVTHSIESNSIISLSQSIDLTPAYSTVEYSGSALQTRFPASMFLPSRKELYQVFLITGASDGLGKELASILYHKNGKIYLAARSRSKADEGMRDIKAAHPKSIASMIFLPLVLDDLTTIKASAQGFLAQESRLDVLYNNAGVMVPPQGSKTVRSKDCRRSVISIVRHFISSSLLDSRN</sequence>
<gene>
    <name evidence="4" type="ORF">FVEG_17582</name>
</gene>
<reference evidence="4 5" key="1">
    <citation type="journal article" date="2010" name="Nature">
        <title>Comparative genomics reveals mobile pathogenicity chromosomes in Fusarium.</title>
        <authorList>
            <person name="Ma L.J."/>
            <person name="van der Does H.C."/>
            <person name="Borkovich K.A."/>
            <person name="Coleman J.J."/>
            <person name="Daboussi M.J."/>
            <person name="Di Pietro A."/>
            <person name="Dufresne M."/>
            <person name="Freitag M."/>
            <person name="Grabherr M."/>
            <person name="Henrissat B."/>
            <person name="Houterman P.M."/>
            <person name="Kang S."/>
            <person name="Shim W.B."/>
            <person name="Woloshuk C."/>
            <person name="Xie X."/>
            <person name="Xu J.R."/>
            <person name="Antoniw J."/>
            <person name="Baker S.E."/>
            <person name="Bluhm B.H."/>
            <person name="Breakspear A."/>
            <person name="Brown D.W."/>
            <person name="Butchko R.A."/>
            <person name="Chapman S."/>
            <person name="Coulson R."/>
            <person name="Coutinho P.M."/>
            <person name="Danchin E.G."/>
            <person name="Diener A."/>
            <person name="Gale L.R."/>
            <person name="Gardiner D.M."/>
            <person name="Goff S."/>
            <person name="Hammond-Kosack K.E."/>
            <person name="Hilburn K."/>
            <person name="Hua-Van A."/>
            <person name="Jonkers W."/>
            <person name="Kazan K."/>
            <person name="Kodira C.D."/>
            <person name="Koehrsen M."/>
            <person name="Kumar L."/>
            <person name="Lee Y.H."/>
            <person name="Li L."/>
            <person name="Manners J.M."/>
            <person name="Miranda-Saavedra D."/>
            <person name="Mukherjee M."/>
            <person name="Park G."/>
            <person name="Park J."/>
            <person name="Park S.Y."/>
            <person name="Proctor R.H."/>
            <person name="Regev A."/>
            <person name="Ruiz-Roldan M.C."/>
            <person name="Sain D."/>
            <person name="Sakthikumar S."/>
            <person name="Sykes S."/>
            <person name="Schwartz D.C."/>
            <person name="Turgeon B.G."/>
            <person name="Wapinski I."/>
            <person name="Yoder O."/>
            <person name="Young S."/>
            <person name="Zeng Q."/>
            <person name="Zhou S."/>
            <person name="Galagan J."/>
            <person name="Cuomo C.A."/>
            <person name="Kistler H.C."/>
            <person name="Rep M."/>
        </authorList>
    </citation>
    <scope>NUCLEOTIDE SEQUENCE [LARGE SCALE GENOMIC DNA]</scope>
    <source>
        <strain evidence="5">M3125 / FGSC 7600</strain>
    </source>
</reference>
<dbReference type="Pfam" id="PF00106">
    <property type="entry name" value="adh_short"/>
    <property type="match status" value="1"/>
</dbReference>
<organism evidence="4 5">
    <name type="scientific">Gibberella moniliformis (strain M3125 / FGSC 7600)</name>
    <name type="common">Maize ear and stalk rot fungus</name>
    <name type="synonym">Fusarium verticillioides</name>
    <dbReference type="NCBI Taxonomy" id="334819"/>
    <lineage>
        <taxon>Eukaryota</taxon>
        <taxon>Fungi</taxon>
        <taxon>Dikarya</taxon>
        <taxon>Ascomycota</taxon>
        <taxon>Pezizomycotina</taxon>
        <taxon>Sordariomycetes</taxon>
        <taxon>Hypocreomycetidae</taxon>
        <taxon>Hypocreales</taxon>
        <taxon>Nectriaceae</taxon>
        <taxon>Fusarium</taxon>
        <taxon>Fusarium fujikuroi species complex</taxon>
    </lineage>
</organism>
<evidence type="ECO:0000313" key="5">
    <source>
        <dbReference type="Proteomes" id="UP000009096"/>
    </source>
</evidence>
<dbReference type="EMBL" id="DS022265">
    <property type="protein sequence ID" value="EWG55717.1"/>
    <property type="molecule type" value="Genomic_DNA"/>
</dbReference>
<dbReference type="InterPro" id="IPR002347">
    <property type="entry name" value="SDR_fam"/>
</dbReference>
<dbReference type="GO" id="GO:0008270">
    <property type="term" value="F:zinc ion binding"/>
    <property type="evidence" value="ECO:0007669"/>
    <property type="project" value="InterPro"/>
</dbReference>
<dbReference type="SMART" id="SM00066">
    <property type="entry name" value="GAL4"/>
    <property type="match status" value="1"/>
</dbReference>
<feature type="domain" description="Zn(2)-C6 fungal-type" evidence="3">
    <location>
        <begin position="1"/>
        <end position="45"/>
    </location>
</feature>
<dbReference type="GO" id="GO:0000981">
    <property type="term" value="F:DNA-binding transcription factor activity, RNA polymerase II-specific"/>
    <property type="evidence" value="ECO:0007669"/>
    <property type="project" value="InterPro"/>
</dbReference>
<dbReference type="EMBL" id="CM000587">
    <property type="protein sequence ID" value="EWG55717.1"/>
    <property type="molecule type" value="Genomic_DNA"/>
</dbReference>
<evidence type="ECO:0000256" key="1">
    <source>
        <dbReference type="ARBA" id="ARBA00023002"/>
    </source>
</evidence>
<name>W7NGZ2_GIBM7</name>
<dbReference type="RefSeq" id="XP_018761908.1">
    <property type="nucleotide sequence ID" value="XM_018906825.1"/>
</dbReference>
<dbReference type="SUPFAM" id="SSF51735">
    <property type="entry name" value="NAD(P)-binding Rossmann-fold domains"/>
    <property type="match status" value="1"/>
</dbReference>
<dbReference type="Gene3D" id="4.10.240.10">
    <property type="entry name" value="Zn(2)-C6 fungal-type DNA-binding domain"/>
    <property type="match status" value="1"/>
</dbReference>
<accession>W7NGZ2</accession>
<dbReference type="KEGG" id="fvr:FVEG_17582"/>
<dbReference type="CDD" id="cd00067">
    <property type="entry name" value="GAL4"/>
    <property type="match status" value="1"/>
</dbReference>
<evidence type="ECO:0000313" key="4">
    <source>
        <dbReference type="EMBL" id="EWG55717.1"/>
    </source>
</evidence>
<evidence type="ECO:0000256" key="2">
    <source>
        <dbReference type="ARBA" id="ARBA00023242"/>
    </source>
</evidence>
<dbReference type="PANTHER" id="PTHR43157">
    <property type="entry name" value="PHOSPHATIDYLINOSITOL-GLYCAN BIOSYNTHESIS CLASS F PROTEIN-RELATED"/>
    <property type="match status" value="1"/>
</dbReference>
<protein>
    <recommendedName>
        <fullName evidence="3">Zn(2)-C6 fungal-type domain-containing protein</fullName>
    </recommendedName>
</protein>
<dbReference type="PANTHER" id="PTHR43157:SF31">
    <property type="entry name" value="PHOSPHATIDYLINOSITOL-GLYCAN BIOSYNTHESIS CLASS F PROTEIN"/>
    <property type="match status" value="1"/>
</dbReference>
<evidence type="ECO:0000259" key="3">
    <source>
        <dbReference type="SMART" id="SM00066"/>
    </source>
</evidence>
<dbReference type="InterPro" id="IPR036291">
    <property type="entry name" value="NAD(P)-bd_dom_sf"/>
</dbReference>
<dbReference type="SUPFAM" id="SSF57701">
    <property type="entry name" value="Zn2/Cys6 DNA-binding domain"/>
    <property type="match status" value="1"/>
</dbReference>
<dbReference type="GeneID" id="30074458"/>